<dbReference type="AlphaFoldDB" id="A0A1H0L9P7"/>
<organism evidence="2 3">
    <name type="scientific">Nakamurella panacisegetis</name>
    <dbReference type="NCBI Taxonomy" id="1090615"/>
    <lineage>
        <taxon>Bacteria</taxon>
        <taxon>Bacillati</taxon>
        <taxon>Actinomycetota</taxon>
        <taxon>Actinomycetes</taxon>
        <taxon>Nakamurellales</taxon>
        <taxon>Nakamurellaceae</taxon>
        <taxon>Nakamurella</taxon>
    </lineage>
</organism>
<dbReference type="Proteomes" id="UP000198741">
    <property type="component" value="Chromosome I"/>
</dbReference>
<sequence length="152" mass="17226">MQVTDVIDREEIRTLLTVYVQCADTGRTDQMLALFAPDAVMEPTGDPACHGREEIRAYFERAGESFRAHMAVPLLRHHLSSIRIELPAPDEATSTSYFLAITSIGPDHWGRYKDRLARTADGWQIVHRQLLLEGRTADGWLDRHEAARASNR</sequence>
<gene>
    <name evidence="2" type="ORF">SAMN04515671_1579</name>
</gene>
<name>A0A1H0L9P7_9ACTN</name>
<dbReference type="Gene3D" id="3.10.450.50">
    <property type="match status" value="1"/>
</dbReference>
<dbReference type="EMBL" id="LT629710">
    <property type="protein sequence ID" value="SDO64792.1"/>
    <property type="molecule type" value="Genomic_DNA"/>
</dbReference>
<dbReference type="Pfam" id="PF13577">
    <property type="entry name" value="SnoaL_4"/>
    <property type="match status" value="1"/>
</dbReference>
<dbReference type="STRING" id="1090615.SAMN04515671_1579"/>
<proteinExistence type="predicted"/>
<evidence type="ECO:0000259" key="1">
    <source>
        <dbReference type="Pfam" id="PF13577"/>
    </source>
</evidence>
<dbReference type="CDD" id="cd00531">
    <property type="entry name" value="NTF2_like"/>
    <property type="match status" value="1"/>
</dbReference>
<dbReference type="InterPro" id="IPR032710">
    <property type="entry name" value="NTF2-like_dom_sf"/>
</dbReference>
<keyword evidence="3" id="KW-1185">Reference proteome</keyword>
<dbReference type="SUPFAM" id="SSF54427">
    <property type="entry name" value="NTF2-like"/>
    <property type="match status" value="1"/>
</dbReference>
<protein>
    <submittedName>
        <fullName evidence="2">SnoaL-like domain-containing protein</fullName>
    </submittedName>
</protein>
<reference evidence="2 3" key="1">
    <citation type="submission" date="2016-10" db="EMBL/GenBank/DDBJ databases">
        <authorList>
            <person name="de Groot N.N."/>
        </authorList>
    </citation>
    <scope>NUCLEOTIDE SEQUENCE [LARGE SCALE GENOMIC DNA]</scope>
    <source>
        <strain evidence="3">P4-7,KCTC 19426,CECT 7604</strain>
    </source>
</reference>
<feature type="domain" description="SnoaL-like" evidence="1">
    <location>
        <begin position="6"/>
        <end position="128"/>
    </location>
</feature>
<dbReference type="InterPro" id="IPR037401">
    <property type="entry name" value="SnoaL-like"/>
</dbReference>
<evidence type="ECO:0000313" key="2">
    <source>
        <dbReference type="EMBL" id="SDO64792.1"/>
    </source>
</evidence>
<accession>A0A1H0L9P7</accession>
<evidence type="ECO:0000313" key="3">
    <source>
        <dbReference type="Proteomes" id="UP000198741"/>
    </source>
</evidence>